<keyword evidence="11" id="KW-1185">Reference proteome</keyword>
<evidence type="ECO:0000256" key="1">
    <source>
        <dbReference type="ARBA" id="ARBA00004141"/>
    </source>
</evidence>
<reference evidence="10" key="1">
    <citation type="submission" date="2020-04" db="EMBL/GenBank/DDBJ databases">
        <title>Genome Assembly and Annotation of Botryosphaeria dothidea sdau 11-99, a Latent Pathogen of Apple Fruit Ring Rot in China.</title>
        <authorList>
            <person name="Yu C."/>
            <person name="Diao Y."/>
            <person name="Lu Q."/>
            <person name="Zhao J."/>
            <person name="Cui S."/>
            <person name="Peng C."/>
            <person name="He B."/>
            <person name="Liu H."/>
        </authorList>
    </citation>
    <scope>NUCLEOTIDE SEQUENCE [LARGE SCALE GENOMIC DNA]</scope>
    <source>
        <strain evidence="10">Sdau11-99</strain>
    </source>
</reference>
<dbReference type="EMBL" id="WWBZ02000009">
    <property type="protein sequence ID" value="KAF4311428.1"/>
    <property type="molecule type" value="Genomic_DNA"/>
</dbReference>
<feature type="transmembrane region" description="Helical" evidence="9">
    <location>
        <begin position="542"/>
        <end position="562"/>
    </location>
</feature>
<feature type="transmembrane region" description="Helical" evidence="9">
    <location>
        <begin position="676"/>
        <end position="700"/>
    </location>
</feature>
<evidence type="ECO:0000256" key="7">
    <source>
        <dbReference type="ARBA" id="ARBA00022989"/>
    </source>
</evidence>
<dbReference type="NCBIfam" id="TIGR00728">
    <property type="entry name" value="OPT_sfam"/>
    <property type="match status" value="1"/>
</dbReference>
<evidence type="ECO:0000313" key="11">
    <source>
        <dbReference type="Proteomes" id="UP000572817"/>
    </source>
</evidence>
<evidence type="ECO:0000256" key="8">
    <source>
        <dbReference type="ARBA" id="ARBA00023136"/>
    </source>
</evidence>
<protein>
    <submittedName>
        <fullName evidence="10">Opt oligopeptide transporter</fullName>
    </submittedName>
</protein>
<sequence>MASSKQADTNSPVPITDLGRTRRHLNATVEEVLAVEEYADALTLDKTKELANHILNAHQLDFNFPSQTLDCLRRFQEDQSVAEEPEKCPDLIKETKLEVSLLTTNSPYAEVRAVTKNHDTSLPCSTIRAWVIGLGFVILMASINELFSIRQPTIYLETSVAQLLSYPVGKAAERFLPDIGFILFGVRHSLNPGPFNQKEHMMITIMASVGKTPPSSRSIIFTQFLDRFLGQKYAGSFSYQLLLALSTDFIGFGLAGLCRNFLVYPSICVWPTSMALLAMNSCLHNESNHAVPGPLRRTFNISRFRFFIYAFIAMFVWYWFPGYIFTSLTLFNWLAWIHPYDFNLTAVTGLKNGLGFNPLPTFDWNVATHSVDSLVIPFAVTMNTFIGCFLGGIVILGIYYTNTYNTGYLPINTNSIFNHYGQRYNVSAILDDRWWLDETKYQAYSQVHLAASSLVSWWFDFAVYTTATSYTVLYHCRDIVNGFRCLFRGYQKTSRLDEFDDIHSRLMSAYREVPEWWYFSLNIFDIVLGIAAIAAWPTHTTVGAVFFGIGLAVLFLIPTGIIKATTGLEIRYGYLSEFISGALFPGNALAISFFRCYGSATLSRALAFSHDLKLAHYVKIPPRVAFSAQVAATCVSAFVCTGIMSFQLRDIQGVCEPHQKDKFTCPMFNTSFADSILFGSYNIGYVWPAVIPGWLSMVYVRGRYLGFWSKYNYVLSTAFSTAIALAAAIIFFTLEYNGLEVNWWGNLADAGCEKTNCTRLKLPEGEYFGPRTGSFP</sequence>
<feature type="transmembrane region" description="Helical" evidence="9">
    <location>
        <begin position="127"/>
        <end position="147"/>
    </location>
</feature>
<name>A0A8H4N8R1_9PEZI</name>
<keyword evidence="4 9" id="KW-0812">Transmembrane</keyword>
<accession>A0A8H4N8R1</accession>
<feature type="transmembrane region" description="Helical" evidence="9">
    <location>
        <begin position="304"/>
        <end position="320"/>
    </location>
</feature>
<evidence type="ECO:0000256" key="5">
    <source>
        <dbReference type="ARBA" id="ARBA00022856"/>
    </source>
</evidence>
<dbReference type="OrthoDB" id="9986677at2759"/>
<proteinExistence type="inferred from homology"/>
<dbReference type="InterPro" id="IPR004813">
    <property type="entry name" value="OPT"/>
</dbReference>
<feature type="transmembrane region" description="Helical" evidence="9">
    <location>
        <begin position="516"/>
        <end position="536"/>
    </location>
</feature>
<keyword evidence="6" id="KW-0653">Protein transport</keyword>
<evidence type="ECO:0000256" key="6">
    <source>
        <dbReference type="ARBA" id="ARBA00022927"/>
    </source>
</evidence>
<dbReference type="PANTHER" id="PTHR22601">
    <property type="entry name" value="ISP4 LIKE PROTEIN"/>
    <property type="match status" value="1"/>
</dbReference>
<evidence type="ECO:0000256" key="3">
    <source>
        <dbReference type="ARBA" id="ARBA00022448"/>
    </source>
</evidence>
<evidence type="ECO:0000256" key="4">
    <source>
        <dbReference type="ARBA" id="ARBA00022692"/>
    </source>
</evidence>
<organism evidence="10 11">
    <name type="scientific">Botryosphaeria dothidea</name>
    <dbReference type="NCBI Taxonomy" id="55169"/>
    <lineage>
        <taxon>Eukaryota</taxon>
        <taxon>Fungi</taxon>
        <taxon>Dikarya</taxon>
        <taxon>Ascomycota</taxon>
        <taxon>Pezizomycotina</taxon>
        <taxon>Dothideomycetes</taxon>
        <taxon>Dothideomycetes incertae sedis</taxon>
        <taxon>Botryosphaeriales</taxon>
        <taxon>Botryosphaeriaceae</taxon>
        <taxon>Botryosphaeria</taxon>
    </lineage>
</organism>
<evidence type="ECO:0000256" key="9">
    <source>
        <dbReference type="SAM" id="Phobius"/>
    </source>
</evidence>
<comment type="caution">
    <text evidence="10">The sequence shown here is derived from an EMBL/GenBank/DDBJ whole genome shotgun (WGS) entry which is preliminary data.</text>
</comment>
<dbReference type="GO" id="GO:0015031">
    <property type="term" value="P:protein transport"/>
    <property type="evidence" value="ECO:0007669"/>
    <property type="project" value="UniProtKB-KW"/>
</dbReference>
<dbReference type="NCBIfam" id="TIGR00727">
    <property type="entry name" value="ISP4_OPT"/>
    <property type="match status" value="1"/>
</dbReference>
<keyword evidence="7 9" id="KW-1133">Transmembrane helix</keyword>
<keyword evidence="5" id="KW-0571">Peptide transport</keyword>
<feature type="transmembrane region" description="Helical" evidence="9">
    <location>
        <begin position="237"/>
        <end position="255"/>
    </location>
</feature>
<evidence type="ECO:0000313" key="10">
    <source>
        <dbReference type="EMBL" id="KAF4311428.1"/>
    </source>
</evidence>
<comment type="similarity">
    <text evidence="2">Belongs to the oligopeptide OPT transporter family.</text>
</comment>
<keyword evidence="8 9" id="KW-0472">Membrane</keyword>
<dbReference type="Proteomes" id="UP000572817">
    <property type="component" value="Unassembled WGS sequence"/>
</dbReference>
<comment type="subcellular location">
    <subcellularLocation>
        <location evidence="1">Membrane</location>
        <topology evidence="1">Multi-pass membrane protein</topology>
    </subcellularLocation>
</comment>
<gene>
    <name evidence="10" type="ORF">GTA08_BOTSDO12951</name>
</gene>
<dbReference type="GO" id="GO:0016020">
    <property type="term" value="C:membrane"/>
    <property type="evidence" value="ECO:0007669"/>
    <property type="project" value="UniProtKB-SubCell"/>
</dbReference>
<evidence type="ECO:0000256" key="2">
    <source>
        <dbReference type="ARBA" id="ARBA00008807"/>
    </source>
</evidence>
<dbReference type="AlphaFoldDB" id="A0A8H4N8R1"/>
<feature type="transmembrane region" description="Helical" evidence="9">
    <location>
        <begin position="712"/>
        <end position="734"/>
    </location>
</feature>
<dbReference type="Pfam" id="PF03169">
    <property type="entry name" value="OPT"/>
    <property type="match status" value="1"/>
</dbReference>
<dbReference type="GO" id="GO:0035673">
    <property type="term" value="F:oligopeptide transmembrane transporter activity"/>
    <property type="evidence" value="ECO:0007669"/>
    <property type="project" value="InterPro"/>
</dbReference>
<keyword evidence="3" id="KW-0813">Transport</keyword>
<feature type="transmembrane region" description="Helical" evidence="9">
    <location>
        <begin position="374"/>
        <end position="400"/>
    </location>
</feature>
<dbReference type="InterPro" id="IPR004648">
    <property type="entry name" value="Oligpept_transpt"/>
</dbReference>